<gene>
    <name evidence="1" type="ORF">GGP41_003895</name>
</gene>
<dbReference type="EMBL" id="WNKQ01000033">
    <property type="protein sequence ID" value="KAF5844050.1"/>
    <property type="molecule type" value="Genomic_DNA"/>
</dbReference>
<reference evidence="1" key="1">
    <citation type="submission" date="2019-11" db="EMBL/GenBank/DDBJ databases">
        <title>Bipolaris sorokiniana Genome sequencing.</title>
        <authorList>
            <person name="Wang H."/>
        </authorList>
    </citation>
    <scope>NUCLEOTIDE SEQUENCE</scope>
</reference>
<dbReference type="AlphaFoldDB" id="A0A8H6DRX2"/>
<proteinExistence type="predicted"/>
<sequence length="64" mass="6989">MTCRDHCCNGAGKTTRISIGSSVTQRHMGGVSLYIPVLVGSESGPTNQWLMEGRRILSLIQLRD</sequence>
<organism evidence="1 2">
    <name type="scientific">Cochliobolus sativus</name>
    <name type="common">Common root rot and spot blotch fungus</name>
    <name type="synonym">Bipolaris sorokiniana</name>
    <dbReference type="NCBI Taxonomy" id="45130"/>
    <lineage>
        <taxon>Eukaryota</taxon>
        <taxon>Fungi</taxon>
        <taxon>Dikarya</taxon>
        <taxon>Ascomycota</taxon>
        <taxon>Pezizomycotina</taxon>
        <taxon>Dothideomycetes</taxon>
        <taxon>Pleosporomycetidae</taxon>
        <taxon>Pleosporales</taxon>
        <taxon>Pleosporineae</taxon>
        <taxon>Pleosporaceae</taxon>
        <taxon>Bipolaris</taxon>
    </lineage>
</organism>
<comment type="caution">
    <text evidence="1">The sequence shown here is derived from an EMBL/GenBank/DDBJ whole genome shotgun (WGS) entry which is preliminary data.</text>
</comment>
<evidence type="ECO:0000313" key="1">
    <source>
        <dbReference type="EMBL" id="KAF5844050.1"/>
    </source>
</evidence>
<name>A0A8H6DRX2_COCSA</name>
<evidence type="ECO:0000313" key="2">
    <source>
        <dbReference type="Proteomes" id="UP000624244"/>
    </source>
</evidence>
<accession>A0A8H6DRX2</accession>
<dbReference type="Proteomes" id="UP000624244">
    <property type="component" value="Unassembled WGS sequence"/>
</dbReference>
<protein>
    <submittedName>
        <fullName evidence="1">Uncharacterized protein</fullName>
    </submittedName>
</protein>